<gene>
    <name evidence="2" type="ORF">AO501_12580</name>
</gene>
<sequence length="131" mass="14831">MTITEVADRLFSAIEKGDRETVASMWGDDVAVWRTDGRRDPTTCDDKPRALRVIDWFLSTTATRGYEILDRQVFENGFVQQHVLHATGHGGQSIAMRVCIVIKVDKEGLINHIDEYFDPADLAPLLVRDSR</sequence>
<dbReference type="STRING" id="1778.A9W97_01570"/>
<dbReference type="InterPro" id="IPR037401">
    <property type="entry name" value="SnoaL-like"/>
</dbReference>
<keyword evidence="2" id="KW-0413">Isomerase</keyword>
<dbReference type="Gene3D" id="3.10.450.50">
    <property type="match status" value="1"/>
</dbReference>
<dbReference type="GO" id="GO:0016853">
    <property type="term" value="F:isomerase activity"/>
    <property type="evidence" value="ECO:0007669"/>
    <property type="project" value="UniProtKB-KW"/>
</dbReference>
<dbReference type="InterPro" id="IPR032710">
    <property type="entry name" value="NTF2-like_dom_sf"/>
</dbReference>
<dbReference type="Pfam" id="PF12680">
    <property type="entry name" value="SnoaL_2"/>
    <property type="match status" value="1"/>
</dbReference>
<accession>A0A0Q2RP96</accession>
<feature type="domain" description="SnoaL-like" evidence="1">
    <location>
        <begin position="8"/>
        <end position="111"/>
    </location>
</feature>
<dbReference type="RefSeq" id="WP_055579882.1">
    <property type="nucleotide sequence ID" value="NZ_LKTM01000336.1"/>
</dbReference>
<dbReference type="Proteomes" id="UP000051677">
    <property type="component" value="Unassembled WGS sequence"/>
</dbReference>
<comment type="caution">
    <text evidence="2">The sequence shown here is derived from an EMBL/GenBank/DDBJ whole genome shotgun (WGS) entry which is preliminary data.</text>
</comment>
<organism evidence="2 3">
    <name type="scientific">Mycobacterium gordonae</name>
    <dbReference type="NCBI Taxonomy" id="1778"/>
    <lineage>
        <taxon>Bacteria</taxon>
        <taxon>Bacillati</taxon>
        <taxon>Actinomycetota</taxon>
        <taxon>Actinomycetes</taxon>
        <taxon>Mycobacteriales</taxon>
        <taxon>Mycobacteriaceae</taxon>
        <taxon>Mycobacterium</taxon>
    </lineage>
</organism>
<proteinExistence type="predicted"/>
<dbReference type="OrthoDB" id="7207122at2"/>
<evidence type="ECO:0000313" key="2">
    <source>
        <dbReference type="EMBL" id="KQH77179.1"/>
    </source>
</evidence>
<protein>
    <submittedName>
        <fullName evidence="2">Ketosteroid isomerase</fullName>
    </submittedName>
</protein>
<dbReference type="SUPFAM" id="SSF54427">
    <property type="entry name" value="NTF2-like"/>
    <property type="match status" value="1"/>
</dbReference>
<dbReference type="EMBL" id="LKTM01000336">
    <property type="protein sequence ID" value="KQH77179.1"/>
    <property type="molecule type" value="Genomic_DNA"/>
</dbReference>
<dbReference type="AlphaFoldDB" id="A0A0Q2RP96"/>
<evidence type="ECO:0000259" key="1">
    <source>
        <dbReference type="Pfam" id="PF12680"/>
    </source>
</evidence>
<reference evidence="2 3" key="1">
    <citation type="submission" date="2015-10" db="EMBL/GenBank/DDBJ databases">
        <title>Mycobacterium gordonae draft genome assembly.</title>
        <authorList>
            <person name="Ustinova V."/>
            <person name="Smirnova T."/>
            <person name="Blagodatskikh K."/>
            <person name="Varlamov D."/>
            <person name="Larionova E."/>
            <person name="Chernousova L."/>
        </authorList>
    </citation>
    <scope>NUCLEOTIDE SEQUENCE [LARGE SCALE GENOMIC DNA]</scope>
    <source>
        <strain evidence="2 3">CTRI 14-8773</strain>
    </source>
</reference>
<evidence type="ECO:0000313" key="3">
    <source>
        <dbReference type="Proteomes" id="UP000051677"/>
    </source>
</evidence>
<name>A0A0Q2RP96_MYCGO</name>